<dbReference type="InterPro" id="IPR040025">
    <property type="entry name" value="Znf622/Rei1/Reh1"/>
</dbReference>
<dbReference type="GO" id="GO:0008270">
    <property type="term" value="F:zinc ion binding"/>
    <property type="evidence" value="ECO:0007669"/>
    <property type="project" value="UniProtKB-KW"/>
</dbReference>
<reference evidence="12" key="1">
    <citation type="submission" date="2022-12" db="EMBL/GenBank/DDBJ databases">
        <title>Draft genome assemblies for two species of Escallonia (Escalloniales).</title>
        <authorList>
            <person name="Chanderbali A."/>
            <person name="Dervinis C."/>
            <person name="Anghel I."/>
            <person name="Soltis D."/>
            <person name="Soltis P."/>
            <person name="Zapata F."/>
        </authorList>
    </citation>
    <scope>NUCLEOTIDE SEQUENCE</scope>
    <source>
        <strain evidence="12">UCBG64.0493</strain>
        <tissue evidence="12">Leaf</tissue>
    </source>
</reference>
<keyword evidence="2" id="KW-0963">Cytoplasm</keyword>
<keyword evidence="7" id="KW-0862">Zinc</keyword>
<keyword evidence="13" id="KW-1185">Reference proteome</keyword>
<organism evidence="12 13">
    <name type="scientific">Escallonia herrerae</name>
    <dbReference type="NCBI Taxonomy" id="1293975"/>
    <lineage>
        <taxon>Eukaryota</taxon>
        <taxon>Viridiplantae</taxon>
        <taxon>Streptophyta</taxon>
        <taxon>Embryophyta</taxon>
        <taxon>Tracheophyta</taxon>
        <taxon>Spermatophyta</taxon>
        <taxon>Magnoliopsida</taxon>
        <taxon>eudicotyledons</taxon>
        <taxon>Gunneridae</taxon>
        <taxon>Pentapetalae</taxon>
        <taxon>asterids</taxon>
        <taxon>campanulids</taxon>
        <taxon>Escalloniales</taxon>
        <taxon>Escalloniaceae</taxon>
        <taxon>Escallonia</taxon>
    </lineage>
</organism>
<dbReference type="PROSITE" id="PS50157">
    <property type="entry name" value="ZINC_FINGER_C2H2_2"/>
    <property type="match status" value="1"/>
</dbReference>
<dbReference type="InterPro" id="IPR041661">
    <property type="entry name" value="ZN622/Rei1/Reh1_Znf-C2H2"/>
</dbReference>
<dbReference type="SMART" id="SM00451">
    <property type="entry name" value="ZnF_U1"/>
    <property type="match status" value="1"/>
</dbReference>
<gene>
    <name evidence="12" type="ORF">RJ639_002209</name>
</gene>
<evidence type="ECO:0000313" key="13">
    <source>
        <dbReference type="Proteomes" id="UP001188597"/>
    </source>
</evidence>
<dbReference type="GO" id="GO:0003676">
    <property type="term" value="F:nucleic acid binding"/>
    <property type="evidence" value="ECO:0007669"/>
    <property type="project" value="InterPro"/>
</dbReference>
<dbReference type="PANTHER" id="PTHR13182">
    <property type="entry name" value="ZINC FINGER PROTEIN 622"/>
    <property type="match status" value="1"/>
</dbReference>
<proteinExistence type="inferred from homology"/>
<evidence type="ECO:0000256" key="4">
    <source>
        <dbReference type="ARBA" id="ARBA00022723"/>
    </source>
</evidence>
<evidence type="ECO:0000256" key="7">
    <source>
        <dbReference type="ARBA" id="ARBA00022833"/>
    </source>
</evidence>
<evidence type="ECO:0000256" key="3">
    <source>
        <dbReference type="ARBA" id="ARBA00022517"/>
    </source>
</evidence>
<dbReference type="InterPro" id="IPR003604">
    <property type="entry name" value="Matrin/U1-like-C_Znf_C2H2"/>
</dbReference>
<dbReference type="GO" id="GO:0030687">
    <property type="term" value="C:preribosome, large subunit precursor"/>
    <property type="evidence" value="ECO:0007669"/>
    <property type="project" value="TreeGrafter"/>
</dbReference>
<dbReference type="AlphaFoldDB" id="A0AA88X7V8"/>
<evidence type="ECO:0000256" key="10">
    <source>
        <dbReference type="SAM" id="MobiDB-lite"/>
    </source>
</evidence>
<keyword evidence="3" id="KW-0690">Ribosome biogenesis</keyword>
<comment type="similarity">
    <text evidence="8">Belongs to the REI1 family.</text>
</comment>
<evidence type="ECO:0000256" key="1">
    <source>
        <dbReference type="ARBA" id="ARBA00004496"/>
    </source>
</evidence>
<feature type="region of interest" description="Disordered" evidence="10">
    <location>
        <begin position="203"/>
        <end position="224"/>
    </location>
</feature>
<accession>A0AA88X7V8</accession>
<feature type="domain" description="C2H2-type" evidence="11">
    <location>
        <begin position="145"/>
        <end position="174"/>
    </location>
</feature>
<dbReference type="Pfam" id="PF12171">
    <property type="entry name" value="zf-C2H2_jaz"/>
    <property type="match status" value="1"/>
</dbReference>
<dbReference type="Pfam" id="PF12756">
    <property type="entry name" value="zf-C2H2_2"/>
    <property type="match status" value="1"/>
</dbReference>
<dbReference type="Proteomes" id="UP001188597">
    <property type="component" value="Unassembled WGS sequence"/>
</dbReference>
<dbReference type="Pfam" id="PF12874">
    <property type="entry name" value="zf-met"/>
    <property type="match status" value="1"/>
</dbReference>
<keyword evidence="6 9" id="KW-0863">Zinc-finger</keyword>
<dbReference type="SMART" id="SM00355">
    <property type="entry name" value="ZnF_C2H2"/>
    <property type="match status" value="3"/>
</dbReference>
<dbReference type="InterPro" id="IPR013087">
    <property type="entry name" value="Znf_C2H2_type"/>
</dbReference>
<evidence type="ECO:0000256" key="5">
    <source>
        <dbReference type="ARBA" id="ARBA00022737"/>
    </source>
</evidence>
<dbReference type="SUPFAM" id="SSF57667">
    <property type="entry name" value="beta-beta-alpha zinc fingers"/>
    <property type="match status" value="3"/>
</dbReference>
<dbReference type="PROSITE" id="PS00028">
    <property type="entry name" value="ZINC_FINGER_C2H2_1"/>
    <property type="match status" value="2"/>
</dbReference>
<dbReference type="EMBL" id="JAVXUP010000032">
    <property type="protein sequence ID" value="KAK3041523.1"/>
    <property type="molecule type" value="Genomic_DNA"/>
</dbReference>
<dbReference type="GO" id="GO:0005737">
    <property type="term" value="C:cytoplasm"/>
    <property type="evidence" value="ECO:0007669"/>
    <property type="project" value="UniProtKB-SubCell"/>
</dbReference>
<evidence type="ECO:0000259" key="11">
    <source>
        <dbReference type="PROSITE" id="PS50157"/>
    </source>
</evidence>
<comment type="caution">
    <text evidence="12">The sequence shown here is derived from an EMBL/GenBank/DDBJ whole genome shotgun (WGS) entry which is preliminary data.</text>
</comment>
<name>A0AA88X7V8_9ASTE</name>
<evidence type="ECO:0000256" key="6">
    <source>
        <dbReference type="ARBA" id="ARBA00022771"/>
    </source>
</evidence>
<protein>
    <recommendedName>
        <fullName evidence="11">C2H2-type domain-containing protein</fullName>
    </recommendedName>
</protein>
<dbReference type="GO" id="GO:0042273">
    <property type="term" value="P:ribosomal large subunit biogenesis"/>
    <property type="evidence" value="ECO:0007669"/>
    <property type="project" value="TreeGrafter"/>
</dbReference>
<dbReference type="InterPro" id="IPR036236">
    <property type="entry name" value="Znf_C2H2_sf"/>
</dbReference>
<evidence type="ECO:0000313" key="12">
    <source>
        <dbReference type="EMBL" id="KAK3041523.1"/>
    </source>
</evidence>
<feature type="region of interest" description="Disordered" evidence="10">
    <location>
        <begin position="166"/>
        <end position="191"/>
    </location>
</feature>
<evidence type="ECO:0000256" key="8">
    <source>
        <dbReference type="ARBA" id="ARBA00034126"/>
    </source>
</evidence>
<sequence>MPGLTCNACNKEFEDDSQQKLHYRSEWHRYNLKRKVHFAPPSLSLSHTHMPSSLWTCSTEEMAEASFPPAQLELDMDKQTEIVIAPAQLELAEPESVMILIVKISFMFLQLKVAGVPGVTETLFLARQSALAAEQNKLIETPMLYSCAVCGKGYRSSKAHAQHLKSRTHLMRTSQGTSHEDSGSTIIKPLPPRVVNKLTPQRIQNHEESDESDEWEEVDAEEELVGENAESLANLNLKDLSNGIDEDEEDDDGYEDGLDPSCCFMCDLEHDMIESCMVHMHKQHGFFIPDIEYLKDPTGLLTYLGLKVIRDFTCLYCNDKCHPFNSLEAVRKHMVAKSHCKVHYGDGGDDEEVELEEFYDYSSSYMDAEGKQLVASDDTSNTVELGSGGSELLITRRTDNGILTRTLGSREYLRYYRQKPRPSRDNDIALTLALASRYRSMGLATVQSRQHMVRMKVLKEMKRSGVEAMRSKIGMKSNVIRNLPKNVTH</sequence>
<dbReference type="InterPro" id="IPR022755">
    <property type="entry name" value="Znf_C2H2_jaz"/>
</dbReference>
<evidence type="ECO:0000256" key="2">
    <source>
        <dbReference type="ARBA" id="ARBA00022490"/>
    </source>
</evidence>
<keyword evidence="4" id="KW-0479">Metal-binding</keyword>
<feature type="compositionally biased region" description="Acidic residues" evidence="10">
    <location>
        <begin position="208"/>
        <end position="224"/>
    </location>
</feature>
<evidence type="ECO:0000256" key="9">
    <source>
        <dbReference type="PROSITE-ProRule" id="PRU00042"/>
    </source>
</evidence>
<comment type="subcellular location">
    <subcellularLocation>
        <location evidence="1">Cytoplasm</location>
    </subcellularLocation>
</comment>
<dbReference type="PANTHER" id="PTHR13182:SF8">
    <property type="entry name" value="CYTOPLASMIC 60S SUBUNIT BIOGENESIS FACTOR ZNF622"/>
    <property type="match status" value="1"/>
</dbReference>
<keyword evidence="5" id="KW-0677">Repeat</keyword>